<feature type="signal peptide" evidence="1">
    <location>
        <begin position="1"/>
        <end position="17"/>
    </location>
</feature>
<protein>
    <submittedName>
        <fullName evidence="2">Uncharacterized protein</fullName>
    </submittedName>
</protein>
<reference evidence="2" key="1">
    <citation type="journal article" date="2009" name="BMC Genomics">
        <title>Identifying genes related to choriogenesis in insect panoistic ovaries by Suppression Subtractive Hybridization.</title>
        <authorList>
            <person name="Irles P."/>
            <person name="Belles X."/>
            <person name="Piulachs M.D."/>
        </authorList>
    </citation>
    <scope>NUCLEOTIDE SEQUENCE</scope>
    <source>
        <tissue evidence="2">Postvitellogenic ovary</tissue>
    </source>
</reference>
<dbReference type="EMBL" id="FM253370">
    <property type="protein sequence ID" value="CAR94556.1"/>
    <property type="molecule type" value="mRNA"/>
</dbReference>
<organism evidence="2">
    <name type="scientific">Blattella germanica</name>
    <name type="common">German cockroach</name>
    <name type="synonym">Blatta germanica</name>
    <dbReference type="NCBI Taxonomy" id="6973"/>
    <lineage>
        <taxon>Eukaryota</taxon>
        <taxon>Metazoa</taxon>
        <taxon>Ecdysozoa</taxon>
        <taxon>Arthropoda</taxon>
        <taxon>Hexapoda</taxon>
        <taxon>Insecta</taxon>
        <taxon>Pterygota</taxon>
        <taxon>Neoptera</taxon>
        <taxon>Polyneoptera</taxon>
        <taxon>Dictyoptera</taxon>
        <taxon>Blattodea</taxon>
        <taxon>Blaberoidea</taxon>
        <taxon>Blattellidae</taxon>
        <taxon>Blattella</taxon>
    </lineage>
</organism>
<evidence type="ECO:0000313" key="2">
    <source>
        <dbReference type="EMBL" id="CAR94556.1"/>
    </source>
</evidence>
<feature type="chain" id="PRO_5002941962" evidence="1">
    <location>
        <begin position="18"/>
        <end position="53"/>
    </location>
</feature>
<keyword evidence="1" id="KW-0732">Signal</keyword>
<accession>C4PLG5</accession>
<evidence type="ECO:0000256" key="1">
    <source>
        <dbReference type="SAM" id="SignalP"/>
    </source>
</evidence>
<sequence>FFAIMMTLAAMALISEAKPFYNPWVPYYPPPAVPILPLGLPGLLGILNLDLTV</sequence>
<feature type="non-terminal residue" evidence="2">
    <location>
        <position position="1"/>
    </location>
</feature>
<proteinExistence type="evidence at transcript level"/>
<dbReference type="AlphaFoldDB" id="C4PLG5"/>
<name>C4PLG5_BLAGE</name>